<keyword evidence="1" id="KW-0472">Membrane</keyword>
<feature type="transmembrane region" description="Helical" evidence="1">
    <location>
        <begin position="24"/>
        <end position="45"/>
    </location>
</feature>
<evidence type="ECO:0000256" key="1">
    <source>
        <dbReference type="SAM" id="Phobius"/>
    </source>
</evidence>
<reference evidence="2" key="1">
    <citation type="journal article" date="2014" name="Front. Microbiol.">
        <title>High frequency of phylogenetically diverse reductive dehalogenase-homologous genes in deep subseafloor sedimentary metagenomes.</title>
        <authorList>
            <person name="Kawai M."/>
            <person name="Futagami T."/>
            <person name="Toyoda A."/>
            <person name="Takaki Y."/>
            <person name="Nishi S."/>
            <person name="Hori S."/>
            <person name="Arai W."/>
            <person name="Tsubouchi T."/>
            <person name="Morono Y."/>
            <person name="Uchiyama I."/>
            <person name="Ito T."/>
            <person name="Fujiyama A."/>
            <person name="Inagaki F."/>
            <person name="Takami H."/>
        </authorList>
    </citation>
    <scope>NUCLEOTIDE SEQUENCE</scope>
    <source>
        <strain evidence="2">Expedition CK06-06</strain>
    </source>
</reference>
<protein>
    <submittedName>
        <fullName evidence="2">Uncharacterized protein</fullName>
    </submittedName>
</protein>
<dbReference type="AlphaFoldDB" id="X1EQR4"/>
<feature type="non-terminal residue" evidence="2">
    <location>
        <position position="1"/>
    </location>
</feature>
<name>X1EQR4_9ZZZZ</name>
<organism evidence="2">
    <name type="scientific">marine sediment metagenome</name>
    <dbReference type="NCBI Taxonomy" id="412755"/>
    <lineage>
        <taxon>unclassified sequences</taxon>
        <taxon>metagenomes</taxon>
        <taxon>ecological metagenomes</taxon>
    </lineage>
</organism>
<gene>
    <name evidence="2" type="ORF">S03H2_25697</name>
</gene>
<keyword evidence="1" id="KW-1133">Transmembrane helix</keyword>
<evidence type="ECO:0000313" key="2">
    <source>
        <dbReference type="EMBL" id="GAH34942.1"/>
    </source>
</evidence>
<sequence length="54" mass="6131">KSPEHTPTIQARNNTNTLSSKKQWHLITITINENSCGFIVSYIILMKNVIMTSI</sequence>
<accession>X1EQR4</accession>
<dbReference type="EMBL" id="BARU01014626">
    <property type="protein sequence ID" value="GAH34942.1"/>
    <property type="molecule type" value="Genomic_DNA"/>
</dbReference>
<proteinExistence type="predicted"/>
<comment type="caution">
    <text evidence="2">The sequence shown here is derived from an EMBL/GenBank/DDBJ whole genome shotgun (WGS) entry which is preliminary data.</text>
</comment>
<keyword evidence="1" id="KW-0812">Transmembrane</keyword>